<organism evidence="1">
    <name type="scientific">marine sediment metagenome</name>
    <dbReference type="NCBI Taxonomy" id="412755"/>
    <lineage>
        <taxon>unclassified sequences</taxon>
        <taxon>metagenomes</taxon>
        <taxon>ecological metagenomes</taxon>
    </lineage>
</organism>
<reference evidence="1" key="1">
    <citation type="journal article" date="2015" name="Nature">
        <title>Complex archaea that bridge the gap between prokaryotes and eukaryotes.</title>
        <authorList>
            <person name="Spang A."/>
            <person name="Saw J.H."/>
            <person name="Jorgensen S.L."/>
            <person name="Zaremba-Niedzwiedzka K."/>
            <person name="Martijn J."/>
            <person name="Lind A.E."/>
            <person name="van Eijk R."/>
            <person name="Schleper C."/>
            <person name="Guy L."/>
            <person name="Ettema T.J."/>
        </authorList>
    </citation>
    <scope>NUCLEOTIDE SEQUENCE</scope>
</reference>
<dbReference type="AlphaFoldDB" id="A0A0F9QF25"/>
<evidence type="ECO:0000313" key="1">
    <source>
        <dbReference type="EMBL" id="KKN11791.1"/>
    </source>
</evidence>
<gene>
    <name evidence="1" type="ORF">LCGC14_1022960</name>
</gene>
<proteinExistence type="predicted"/>
<comment type="caution">
    <text evidence="1">The sequence shown here is derived from an EMBL/GenBank/DDBJ whole genome shotgun (WGS) entry which is preliminary data.</text>
</comment>
<sequence>MITLNKLAYQIMRIPSGGDRLKDSQINKAYVILHCRQELNALIKPFLFDNMKMGVRSTLPMFIGNYDLTVKEESDPPKRIYLDVPEVYIHIPPYNMGLYSVHPVGRPFDVVIPRHNPQVSQKLEAGELQGQAGYYVEGLKLYFDQAKGENITKIMTLKIIIGAPDTIGIDDALPIYPEQQGILQDMVLAKLSQMGPQDKIVDEIDQKIDG</sequence>
<accession>A0A0F9QF25</accession>
<name>A0A0F9QF25_9ZZZZ</name>
<dbReference type="EMBL" id="LAZR01004099">
    <property type="protein sequence ID" value="KKN11791.1"/>
    <property type="molecule type" value="Genomic_DNA"/>
</dbReference>
<protein>
    <submittedName>
        <fullName evidence="1">Uncharacterized protein</fullName>
    </submittedName>
</protein>